<dbReference type="AlphaFoldDB" id="A0A6N9Q3B6"/>
<dbReference type="NCBIfam" id="TIGR01987">
    <property type="entry name" value="HI0074"/>
    <property type="match status" value="1"/>
</dbReference>
<sequence length="130" mass="15696">MQDIRWKQRFDNYRKAVIQLTEFIDKGTLNKFEVQGLVQCFEYTFELGWKTIKDYLELEGFDVKTPRKAIQTAFQSQLITDGHTWIDMLDKRNLMAHTYNEKYADEAERLIKEKYYNALIELEKKLEEEL</sequence>
<dbReference type="Pfam" id="PF08780">
    <property type="entry name" value="NTase_sub_bind"/>
    <property type="match status" value="1"/>
</dbReference>
<dbReference type="SUPFAM" id="SSF81593">
    <property type="entry name" value="Nucleotidyltransferase substrate binding subunit/domain"/>
    <property type="match status" value="1"/>
</dbReference>
<dbReference type="EMBL" id="SIJB01000023">
    <property type="protein sequence ID" value="NBI29276.1"/>
    <property type="molecule type" value="Genomic_DNA"/>
</dbReference>
<dbReference type="Proteomes" id="UP000448943">
    <property type="component" value="Unassembled WGS sequence"/>
</dbReference>
<reference evidence="1 2" key="1">
    <citation type="submission" date="2019-01" db="EMBL/GenBank/DDBJ databases">
        <title>Chengkuizengella sp. nov., isolated from deep-sea sediment of East Pacific Ocean.</title>
        <authorList>
            <person name="Yang J."/>
            <person name="Lai Q."/>
            <person name="Shao Z."/>
        </authorList>
    </citation>
    <scope>NUCLEOTIDE SEQUENCE [LARGE SCALE GENOMIC DNA]</scope>
    <source>
        <strain evidence="1 2">YPA3-1-1</strain>
    </source>
</reference>
<name>A0A6N9Q3B6_9BACL</name>
<gene>
    <name evidence="1" type="ORF">ERL59_09925</name>
</gene>
<organism evidence="1 2">
    <name type="scientific">Chengkuizengella marina</name>
    <dbReference type="NCBI Taxonomy" id="2507566"/>
    <lineage>
        <taxon>Bacteria</taxon>
        <taxon>Bacillati</taxon>
        <taxon>Bacillota</taxon>
        <taxon>Bacilli</taxon>
        <taxon>Bacillales</taxon>
        <taxon>Paenibacillaceae</taxon>
        <taxon>Chengkuizengella</taxon>
    </lineage>
</organism>
<dbReference type="RefSeq" id="WP_160646073.1">
    <property type="nucleotide sequence ID" value="NZ_SIJB01000023.1"/>
</dbReference>
<proteinExistence type="predicted"/>
<protein>
    <submittedName>
        <fullName evidence="1">Nucleotidyltransferase</fullName>
    </submittedName>
</protein>
<dbReference type="OrthoDB" id="9810452at2"/>
<dbReference type="InterPro" id="IPR010235">
    <property type="entry name" value="HepT"/>
</dbReference>
<evidence type="ECO:0000313" key="2">
    <source>
        <dbReference type="Proteomes" id="UP000448943"/>
    </source>
</evidence>
<dbReference type="GO" id="GO:0016740">
    <property type="term" value="F:transferase activity"/>
    <property type="evidence" value="ECO:0007669"/>
    <property type="project" value="UniProtKB-KW"/>
</dbReference>
<accession>A0A6N9Q3B6</accession>
<evidence type="ECO:0000313" key="1">
    <source>
        <dbReference type="EMBL" id="NBI29276.1"/>
    </source>
</evidence>
<keyword evidence="2" id="KW-1185">Reference proteome</keyword>
<comment type="caution">
    <text evidence="1">The sequence shown here is derived from an EMBL/GenBank/DDBJ whole genome shotgun (WGS) entry which is preliminary data.</text>
</comment>
<keyword evidence="1" id="KW-0808">Transferase</keyword>
<dbReference type="Gene3D" id="1.20.120.330">
    <property type="entry name" value="Nucleotidyltransferases domain 2"/>
    <property type="match status" value="1"/>
</dbReference>